<dbReference type="SUPFAM" id="SSF52129">
    <property type="entry name" value="Caspase-like"/>
    <property type="match status" value="1"/>
</dbReference>
<evidence type="ECO:0000256" key="2">
    <source>
        <dbReference type="ARBA" id="ARBA00022670"/>
    </source>
</evidence>
<evidence type="ECO:0008006" key="10">
    <source>
        <dbReference type="Google" id="ProtNLM"/>
    </source>
</evidence>
<dbReference type="GO" id="GO:0006915">
    <property type="term" value="P:apoptotic process"/>
    <property type="evidence" value="ECO:0007669"/>
    <property type="project" value="UniProtKB-KW"/>
</dbReference>
<dbReference type="InterPro" id="IPR056259">
    <property type="entry name" value="Dredd_N"/>
</dbReference>
<dbReference type="InterPro" id="IPR001309">
    <property type="entry name" value="Pept_C14_p20"/>
</dbReference>
<dbReference type="EMBL" id="GEBQ01007009">
    <property type="protein sequence ID" value="JAT32968.1"/>
    <property type="molecule type" value="Transcribed_RNA"/>
</dbReference>
<evidence type="ECO:0000256" key="5">
    <source>
        <dbReference type="RuleBase" id="RU003971"/>
    </source>
</evidence>
<dbReference type="InterPro" id="IPR002398">
    <property type="entry name" value="Pept_C14"/>
</dbReference>
<evidence type="ECO:0000259" key="8">
    <source>
        <dbReference type="PROSITE" id="PS50208"/>
    </source>
</evidence>
<evidence type="ECO:0000256" key="4">
    <source>
        <dbReference type="ARBA" id="ARBA00022801"/>
    </source>
</evidence>
<dbReference type="Gene3D" id="3.30.70.1470">
    <property type="entry name" value="Caspase-like"/>
    <property type="match status" value="1"/>
</dbReference>
<dbReference type="PANTHER" id="PTHR47901:SF8">
    <property type="entry name" value="CASPASE-3"/>
    <property type="match status" value="1"/>
</dbReference>
<dbReference type="Pfam" id="PF23725">
    <property type="entry name" value="Dredd_N"/>
    <property type="match status" value="1"/>
</dbReference>
<dbReference type="InterPro" id="IPR011600">
    <property type="entry name" value="Pept_C14_caspase"/>
</dbReference>
<keyword evidence="2" id="KW-0645">Protease</keyword>
<feature type="compositionally biased region" description="Low complexity" evidence="6">
    <location>
        <begin position="469"/>
        <end position="481"/>
    </location>
</feature>
<reference evidence="9" key="1">
    <citation type="submission" date="2015-11" db="EMBL/GenBank/DDBJ databases">
        <title>De novo transcriptome assembly of four potential Pierce s Disease insect vectors from Arizona vineyards.</title>
        <authorList>
            <person name="Tassone E.E."/>
        </authorList>
    </citation>
    <scope>NUCLEOTIDE SEQUENCE</scope>
</reference>
<organism evidence="9">
    <name type="scientific">Graphocephala atropunctata</name>
    <dbReference type="NCBI Taxonomy" id="36148"/>
    <lineage>
        <taxon>Eukaryota</taxon>
        <taxon>Metazoa</taxon>
        <taxon>Ecdysozoa</taxon>
        <taxon>Arthropoda</taxon>
        <taxon>Hexapoda</taxon>
        <taxon>Insecta</taxon>
        <taxon>Pterygota</taxon>
        <taxon>Neoptera</taxon>
        <taxon>Paraneoptera</taxon>
        <taxon>Hemiptera</taxon>
        <taxon>Auchenorrhyncha</taxon>
        <taxon>Membracoidea</taxon>
        <taxon>Cicadellidae</taxon>
        <taxon>Cicadellinae</taxon>
        <taxon>Cicadellini</taxon>
        <taxon>Graphocephala</taxon>
    </lineage>
</organism>
<dbReference type="PANTHER" id="PTHR47901">
    <property type="entry name" value="CASPASE RECRUITMENT DOMAIN-CONTAINING PROTEIN 18"/>
    <property type="match status" value="1"/>
</dbReference>
<evidence type="ECO:0000256" key="6">
    <source>
        <dbReference type="SAM" id="MobiDB-lite"/>
    </source>
</evidence>
<feature type="compositionally biased region" description="Polar residues" evidence="6">
    <location>
        <begin position="482"/>
        <end position="494"/>
    </location>
</feature>
<dbReference type="InterPro" id="IPR029030">
    <property type="entry name" value="Caspase-like_dom_sf"/>
</dbReference>
<dbReference type="Gene3D" id="3.40.50.1460">
    <property type="match status" value="1"/>
</dbReference>
<dbReference type="InterPro" id="IPR015917">
    <property type="entry name" value="Pept_C14A"/>
</dbReference>
<feature type="domain" description="Caspase family p20" evidence="8">
    <location>
        <begin position="313"/>
        <end position="456"/>
    </location>
</feature>
<keyword evidence="4" id="KW-0378">Hydrolase</keyword>
<proteinExistence type="inferred from homology"/>
<evidence type="ECO:0000256" key="3">
    <source>
        <dbReference type="ARBA" id="ARBA00022703"/>
    </source>
</evidence>
<dbReference type="PROSITE" id="PS50207">
    <property type="entry name" value="CASPASE_P10"/>
    <property type="match status" value="1"/>
</dbReference>
<gene>
    <name evidence="9" type="ORF">g.15637</name>
</gene>
<dbReference type="GO" id="GO:0004197">
    <property type="term" value="F:cysteine-type endopeptidase activity"/>
    <property type="evidence" value="ECO:0007669"/>
    <property type="project" value="InterPro"/>
</dbReference>
<keyword evidence="3" id="KW-0053">Apoptosis</keyword>
<feature type="region of interest" description="Disordered" evidence="6">
    <location>
        <begin position="40"/>
        <end position="65"/>
    </location>
</feature>
<accession>A0A1B6MAM5</accession>
<evidence type="ECO:0000259" key="7">
    <source>
        <dbReference type="PROSITE" id="PS50207"/>
    </source>
</evidence>
<dbReference type="AlphaFoldDB" id="A0A1B6MAM5"/>
<comment type="similarity">
    <text evidence="1 5">Belongs to the peptidase C14A family.</text>
</comment>
<dbReference type="Pfam" id="PF00656">
    <property type="entry name" value="Peptidase_C14"/>
    <property type="match status" value="1"/>
</dbReference>
<evidence type="ECO:0000256" key="1">
    <source>
        <dbReference type="ARBA" id="ARBA00010134"/>
    </source>
</evidence>
<dbReference type="Pfam" id="PF23724">
    <property type="entry name" value="Dredd_2nd"/>
    <property type="match status" value="1"/>
</dbReference>
<dbReference type="GO" id="GO:0006508">
    <property type="term" value="P:proteolysis"/>
    <property type="evidence" value="ECO:0007669"/>
    <property type="project" value="UniProtKB-KW"/>
</dbReference>
<dbReference type="InterPro" id="IPR002138">
    <property type="entry name" value="Pept_C14_p10"/>
</dbReference>
<name>A0A1B6MAM5_9HEMI</name>
<feature type="region of interest" description="Disordered" evidence="6">
    <location>
        <begin position="469"/>
        <end position="494"/>
    </location>
</feature>
<dbReference type="PROSITE" id="PS50208">
    <property type="entry name" value="CASPASE_P20"/>
    <property type="match status" value="1"/>
</dbReference>
<protein>
    <recommendedName>
        <fullName evidence="10">Caspase family p20 domain-containing protein</fullName>
    </recommendedName>
</protein>
<feature type="compositionally biased region" description="Polar residues" evidence="6">
    <location>
        <begin position="40"/>
        <end position="54"/>
    </location>
</feature>
<evidence type="ECO:0000313" key="9">
    <source>
        <dbReference type="EMBL" id="JAT32968.1"/>
    </source>
</evidence>
<dbReference type="InterPro" id="IPR056260">
    <property type="entry name" value="Dredd_2nd"/>
</dbReference>
<feature type="domain" description="Caspase family p10" evidence="7">
    <location>
        <begin position="527"/>
        <end position="623"/>
    </location>
</feature>
<sequence>MNFRNGYPKTASNFFEQDWNFEDLNNLSQHTMNMGNRQGVATENYNNKSGSSTSDSEDDNDVTTDNCTSFETNRRNFDQDFAQFSSPVSEITFQIVEKIERDVDLNDMISLIFLLFDSYVALQEIFSMLRNYEVHGQRNVVNDKLSAWARHQAHNQPASWRMKLLEGLAVLQSYDILQKLGYSRDRVDNEFCPRSNETRFLDKAKKMLFLLCDRLSGEQAIQLITLVRVEAKFADDITVRCNTINMELHILFWLTQDVISIDKEVNVSCLIKYLKIMGLSDIAVSMEGVANQLNEDKCSSEEKCVYEIINPQNVGLLVIINMIEFEDNVEKRPEYKHLLPDPKLPDRVGSLEDVTNLKGLFTCHLKFKVVHESDIKHDDLINEIKKMISEHFVKGEHSVLFLCLLSHGKEGSIYGVNSIPVPIDDIKNIFHDGTSVANMLVGVPKVLIIQACQGNNHLYVEPALRIDSGASSSQQPSGSGQMRLQQPSGDEQLRLQQPSGDEQLRLQQPSGDEQLRLDGPTRQDPYSDLIICMSIIDGFVSVRSIFKGSKYIQELCRCLKKYYQHKHFTDIVIRVHNNINKQDMHVNVQHGQGQCREHDNCVNMYMTPSIRFITLRKDLYLTKRNMKM</sequence>
<dbReference type="SMART" id="SM00115">
    <property type="entry name" value="CASc"/>
    <property type="match status" value="1"/>
</dbReference>